<accession>A0ABT6M5C2</accession>
<dbReference type="Proteomes" id="UP001160334">
    <property type="component" value="Unassembled WGS sequence"/>
</dbReference>
<evidence type="ECO:0000313" key="2">
    <source>
        <dbReference type="Proteomes" id="UP001160334"/>
    </source>
</evidence>
<keyword evidence="2" id="KW-1185">Reference proteome</keyword>
<organism evidence="1 2">
    <name type="scientific">Prescottella agglutinans</name>
    <dbReference type="NCBI Taxonomy" id="1644129"/>
    <lineage>
        <taxon>Bacteria</taxon>
        <taxon>Bacillati</taxon>
        <taxon>Actinomycetota</taxon>
        <taxon>Actinomycetes</taxon>
        <taxon>Mycobacteriales</taxon>
        <taxon>Nocardiaceae</taxon>
        <taxon>Prescottella</taxon>
    </lineage>
</organism>
<sequence length="142" mass="16174">MNLTALQRDVLAELDDWQILGLADAPEYWISGIREGQGCGTVRGEWPGRVFRKTYRWGIAVTAEGDYFSERKLSDPAHAGTLTWKRIQLWAESLPAELRADARRARNADDFERQRVVDALLGRTSFVNLDSEPAEPKELTLW</sequence>
<reference evidence="1 2" key="1">
    <citation type="submission" date="2023-04" db="EMBL/GenBank/DDBJ databases">
        <title>Forest soil microbial communities from Buena Vista Peninsula, Colon Province, Panama.</title>
        <authorList>
            <person name="Bouskill N."/>
        </authorList>
    </citation>
    <scope>NUCLEOTIDE SEQUENCE [LARGE SCALE GENOMIC DNA]</scope>
    <source>
        <strain evidence="1 2">CFH S0262</strain>
    </source>
</reference>
<proteinExistence type="predicted"/>
<evidence type="ECO:0000313" key="1">
    <source>
        <dbReference type="EMBL" id="MDH6279499.1"/>
    </source>
</evidence>
<dbReference type="RefSeq" id="WP_280758900.1">
    <property type="nucleotide sequence ID" value="NZ_JARXVC010000002.1"/>
</dbReference>
<gene>
    <name evidence="1" type="ORF">M2280_000708</name>
</gene>
<name>A0ABT6M5C2_9NOCA</name>
<dbReference type="EMBL" id="JARXVC010000002">
    <property type="protein sequence ID" value="MDH6279499.1"/>
    <property type="molecule type" value="Genomic_DNA"/>
</dbReference>
<protein>
    <submittedName>
        <fullName evidence="1">Uncharacterized protein</fullName>
    </submittedName>
</protein>
<comment type="caution">
    <text evidence="1">The sequence shown here is derived from an EMBL/GenBank/DDBJ whole genome shotgun (WGS) entry which is preliminary data.</text>
</comment>